<dbReference type="FunCoup" id="A0A1V9XJ60">
    <property type="interactions" value="122"/>
</dbReference>
<comment type="caution">
    <text evidence="1">The sequence shown here is derived from an EMBL/GenBank/DDBJ whole genome shotgun (WGS) entry which is preliminary data.</text>
</comment>
<proteinExistence type="predicted"/>
<dbReference type="PANTHER" id="PTHR28596">
    <property type="entry name" value="BBSOME-INTERACTING PROTEIN 1"/>
    <property type="match status" value="1"/>
</dbReference>
<accession>A0A1V9XJ60</accession>
<sequence length="76" mass="8388">MAPPEVKEVLPSRGALFHEEIPQFVLCKPKLLPLKSITLEKVENMQREAEEKAKETMKLVSASTLLGNKNGNNGSV</sequence>
<dbReference type="OrthoDB" id="2154978at2759"/>
<protein>
    <submittedName>
        <fullName evidence="1">BBSome-interacting protein 1-like</fullName>
    </submittedName>
</protein>
<dbReference type="InterPro" id="IPR028233">
    <property type="entry name" value="BBIP10"/>
</dbReference>
<keyword evidence="2" id="KW-1185">Reference proteome</keyword>
<dbReference type="EMBL" id="MNPL01009959">
    <property type="protein sequence ID" value="OQR73423.1"/>
    <property type="molecule type" value="Genomic_DNA"/>
</dbReference>
<dbReference type="Proteomes" id="UP000192247">
    <property type="component" value="Unassembled WGS sequence"/>
</dbReference>
<evidence type="ECO:0000313" key="1">
    <source>
        <dbReference type="EMBL" id="OQR73423.1"/>
    </source>
</evidence>
<dbReference type="GO" id="GO:0060271">
    <property type="term" value="P:cilium assembly"/>
    <property type="evidence" value="ECO:0007669"/>
    <property type="project" value="InterPro"/>
</dbReference>
<evidence type="ECO:0000313" key="2">
    <source>
        <dbReference type="Proteomes" id="UP000192247"/>
    </source>
</evidence>
<dbReference type="InParanoid" id="A0A1V9XJ60"/>
<dbReference type="GO" id="GO:0034464">
    <property type="term" value="C:BBSome"/>
    <property type="evidence" value="ECO:0007669"/>
    <property type="project" value="InterPro"/>
</dbReference>
<reference evidence="1 2" key="1">
    <citation type="journal article" date="2017" name="Gigascience">
        <title>Draft genome of the honey bee ectoparasitic mite, Tropilaelaps mercedesae, is shaped by the parasitic life history.</title>
        <authorList>
            <person name="Dong X."/>
            <person name="Armstrong S.D."/>
            <person name="Xia D."/>
            <person name="Makepeace B.L."/>
            <person name="Darby A.C."/>
            <person name="Kadowaki T."/>
        </authorList>
    </citation>
    <scope>NUCLEOTIDE SEQUENCE [LARGE SCALE GENOMIC DNA]</scope>
    <source>
        <strain evidence="1">Wuxi-XJTLU</strain>
    </source>
</reference>
<dbReference type="AlphaFoldDB" id="A0A1V9XJ60"/>
<name>A0A1V9XJ60_9ACAR</name>
<dbReference type="PANTHER" id="PTHR28596:SF1">
    <property type="entry name" value="BBSOME-INTERACTING PROTEIN 1"/>
    <property type="match status" value="1"/>
</dbReference>
<dbReference type="Pfam" id="PF14777">
    <property type="entry name" value="BBIP10"/>
    <property type="match status" value="1"/>
</dbReference>
<gene>
    <name evidence="1" type="ORF">BIW11_09744</name>
</gene>
<dbReference type="STRING" id="418985.A0A1V9XJ60"/>
<organism evidence="1 2">
    <name type="scientific">Tropilaelaps mercedesae</name>
    <dbReference type="NCBI Taxonomy" id="418985"/>
    <lineage>
        <taxon>Eukaryota</taxon>
        <taxon>Metazoa</taxon>
        <taxon>Ecdysozoa</taxon>
        <taxon>Arthropoda</taxon>
        <taxon>Chelicerata</taxon>
        <taxon>Arachnida</taxon>
        <taxon>Acari</taxon>
        <taxon>Parasitiformes</taxon>
        <taxon>Mesostigmata</taxon>
        <taxon>Gamasina</taxon>
        <taxon>Dermanyssoidea</taxon>
        <taxon>Laelapidae</taxon>
        <taxon>Tropilaelaps</taxon>
    </lineage>
</organism>
<dbReference type="GO" id="GO:0097500">
    <property type="term" value="P:receptor localization to non-motile cilium"/>
    <property type="evidence" value="ECO:0007669"/>
    <property type="project" value="TreeGrafter"/>
</dbReference>